<dbReference type="RefSeq" id="WP_241413860.1">
    <property type="nucleotide sequence ID" value="NZ_JAKZGO010000015.1"/>
</dbReference>
<comment type="caution">
    <text evidence="1">The sequence shown here is derived from an EMBL/GenBank/DDBJ whole genome shotgun (WGS) entry which is preliminary data.</text>
</comment>
<accession>A0ABS9VEY2</accession>
<evidence type="ECO:0000313" key="1">
    <source>
        <dbReference type="EMBL" id="MCH7415002.1"/>
    </source>
</evidence>
<gene>
    <name evidence="1" type="ORF">MM213_15990</name>
</gene>
<evidence type="ECO:0000313" key="2">
    <source>
        <dbReference type="Proteomes" id="UP001165430"/>
    </source>
</evidence>
<reference evidence="1" key="1">
    <citation type="submission" date="2022-03" db="EMBL/GenBank/DDBJ databases">
        <title>De novo assembled genomes of Belliella spp. (Cyclobacteriaceae) strains.</title>
        <authorList>
            <person name="Szabo A."/>
            <person name="Korponai K."/>
            <person name="Felfoldi T."/>
        </authorList>
    </citation>
    <scope>NUCLEOTIDE SEQUENCE</scope>
    <source>
        <strain evidence="1">DSM 111903</strain>
    </source>
</reference>
<organism evidence="1 2">
    <name type="scientific">Belliella alkalica</name>
    <dbReference type="NCBI Taxonomy" id="1730871"/>
    <lineage>
        <taxon>Bacteria</taxon>
        <taxon>Pseudomonadati</taxon>
        <taxon>Bacteroidota</taxon>
        <taxon>Cytophagia</taxon>
        <taxon>Cytophagales</taxon>
        <taxon>Cyclobacteriaceae</taxon>
        <taxon>Belliella</taxon>
    </lineage>
</organism>
<dbReference type="EMBL" id="JAKZGO010000015">
    <property type="protein sequence ID" value="MCH7415002.1"/>
    <property type="molecule type" value="Genomic_DNA"/>
</dbReference>
<sequence>MKEIRTLETMQNPNIKTKMFEGIGHFFKEDPVKIMEAYDINEEPKKFITNWVKDLVL</sequence>
<dbReference type="Proteomes" id="UP001165430">
    <property type="component" value="Unassembled WGS sequence"/>
</dbReference>
<proteinExistence type="predicted"/>
<keyword evidence="2" id="KW-1185">Reference proteome</keyword>
<name>A0ABS9VEY2_9BACT</name>
<protein>
    <submittedName>
        <fullName evidence="1">Uncharacterized protein</fullName>
    </submittedName>
</protein>